<dbReference type="PRINTS" id="PR00599">
    <property type="entry name" value="MAPEPTIDASE"/>
</dbReference>
<dbReference type="InterPro" id="IPR001714">
    <property type="entry name" value="Pept_M24_MAP"/>
</dbReference>
<dbReference type="PANTHER" id="PTHR43330:SF16">
    <property type="entry name" value="METHIONINE AMINOPEPTIDASE 2"/>
    <property type="match status" value="1"/>
</dbReference>
<comment type="catalytic activity">
    <reaction evidence="6 7">
        <text>Release of N-terminal amino acids, preferentially methionine, from peptides and arylamides.</text>
        <dbReference type="EC" id="3.4.11.18"/>
    </reaction>
</comment>
<dbReference type="EC" id="3.4.11.18" evidence="6 7"/>
<keyword evidence="4 6" id="KW-0479">Metal-binding</keyword>
<dbReference type="PROSITE" id="PS00680">
    <property type="entry name" value="MAP_1"/>
    <property type="match status" value="1"/>
</dbReference>
<accession>A0ABP8EIQ7</accession>
<feature type="binding site" evidence="6">
    <location>
        <position position="117"/>
    </location>
    <ligand>
        <name>substrate</name>
    </ligand>
</feature>
<comment type="caution">
    <text evidence="10">The sequence shown here is derived from an EMBL/GenBank/DDBJ whole genome shotgun (WGS) entry which is preliminary data.</text>
</comment>
<proteinExistence type="inferred from homology"/>
<dbReference type="NCBIfam" id="TIGR00500">
    <property type="entry name" value="met_pdase_I"/>
    <property type="match status" value="1"/>
</dbReference>
<evidence type="ECO:0000256" key="6">
    <source>
        <dbReference type="HAMAP-Rule" id="MF_01974"/>
    </source>
</evidence>
<dbReference type="Gene3D" id="3.90.230.10">
    <property type="entry name" value="Creatinase/methionine aminopeptidase superfamily"/>
    <property type="match status" value="1"/>
</dbReference>
<feature type="binding site" evidence="6">
    <location>
        <position position="273"/>
    </location>
    <ligand>
        <name>a divalent metal cation</name>
        <dbReference type="ChEBI" id="CHEBI:60240"/>
        <label>1</label>
    </ligand>
</feature>
<evidence type="ECO:0000256" key="7">
    <source>
        <dbReference type="RuleBase" id="RU003653"/>
    </source>
</evidence>
<evidence type="ECO:0000256" key="1">
    <source>
        <dbReference type="ARBA" id="ARBA00002521"/>
    </source>
</evidence>
<evidence type="ECO:0000256" key="2">
    <source>
        <dbReference type="ARBA" id="ARBA00022438"/>
    </source>
</evidence>
<dbReference type="InterPro" id="IPR000994">
    <property type="entry name" value="Pept_M24"/>
</dbReference>
<feature type="binding site" evidence="6">
    <location>
        <position position="215"/>
    </location>
    <ligand>
        <name>substrate</name>
    </ligand>
</feature>
<evidence type="ECO:0000313" key="10">
    <source>
        <dbReference type="EMBL" id="GAA4283836.1"/>
    </source>
</evidence>
<keyword evidence="11" id="KW-1185">Reference proteome</keyword>
<comment type="similarity">
    <text evidence="6">Belongs to the peptidase M24A family. Methionine aminopeptidase type 1 subfamily.</text>
</comment>
<comment type="cofactor">
    <cofactor evidence="6">
        <name>Co(2+)</name>
        <dbReference type="ChEBI" id="CHEBI:48828"/>
    </cofactor>
    <cofactor evidence="6">
        <name>Zn(2+)</name>
        <dbReference type="ChEBI" id="CHEBI:29105"/>
    </cofactor>
    <cofactor evidence="6">
        <name>Mn(2+)</name>
        <dbReference type="ChEBI" id="CHEBI:29035"/>
    </cofactor>
    <cofactor evidence="6">
        <name>Fe(2+)</name>
        <dbReference type="ChEBI" id="CHEBI:29033"/>
    </cofactor>
    <text evidence="6">Binds 2 divalent metal cations per subunit. Has a high-affinity and a low affinity metal-binding site. The true nature of the physiological cofactor is under debate. The enzyme is active with cobalt, zinc, manganese or divalent iron ions. Most likely, methionine aminopeptidases function as mononuclear Fe(2+)-metalloproteases under physiological conditions, and the catalytically relevant metal-binding site has been assigned to the histidine-containing high-affinity site.</text>
</comment>
<keyword evidence="5 6" id="KW-0378">Hydrolase</keyword>
<feature type="binding site" evidence="6">
    <location>
        <position position="242"/>
    </location>
    <ligand>
        <name>a divalent metal cation</name>
        <dbReference type="ChEBI" id="CHEBI:60240"/>
        <label>2</label>
        <note>catalytic</note>
    </ligand>
</feature>
<dbReference type="RefSeq" id="WP_236863919.1">
    <property type="nucleotide sequence ID" value="NZ_BAABAZ010000005.1"/>
</dbReference>
<evidence type="ECO:0000256" key="8">
    <source>
        <dbReference type="SAM" id="MobiDB-lite"/>
    </source>
</evidence>
<dbReference type="SUPFAM" id="SSF55920">
    <property type="entry name" value="Creatinase/aminopeptidase"/>
    <property type="match status" value="1"/>
</dbReference>
<dbReference type="EMBL" id="BAABAZ010000005">
    <property type="protein sequence ID" value="GAA4283836.1"/>
    <property type="molecule type" value="Genomic_DNA"/>
</dbReference>
<name>A0ABP8EIQ7_9MICO</name>
<feature type="domain" description="Peptidase M24" evidence="9">
    <location>
        <begin position="51"/>
        <end position="280"/>
    </location>
</feature>
<comment type="subunit">
    <text evidence="6">Monomer.</text>
</comment>
<feature type="binding site" evidence="6">
    <location>
        <position position="145"/>
    </location>
    <ligand>
        <name>a divalent metal cation</name>
        <dbReference type="ChEBI" id="CHEBI:60240"/>
        <label>2</label>
        <note>catalytic</note>
    </ligand>
</feature>
<protein>
    <recommendedName>
        <fullName evidence="6 7">Methionine aminopeptidase</fullName>
        <shortName evidence="6">MAP</shortName>
        <shortName evidence="6">MetAP</shortName>
        <ecNumber evidence="6 7">3.4.11.18</ecNumber>
    </recommendedName>
    <alternativeName>
        <fullName evidence="6">Peptidase M</fullName>
    </alternativeName>
</protein>
<feature type="binding site" evidence="6">
    <location>
        <position position="145"/>
    </location>
    <ligand>
        <name>a divalent metal cation</name>
        <dbReference type="ChEBI" id="CHEBI:60240"/>
        <label>1</label>
    </ligand>
</feature>
<organism evidence="10 11">
    <name type="scientific">Brevibacterium daeguense</name>
    <dbReference type="NCBI Taxonomy" id="909936"/>
    <lineage>
        <taxon>Bacteria</taxon>
        <taxon>Bacillati</taxon>
        <taxon>Actinomycetota</taxon>
        <taxon>Actinomycetes</taxon>
        <taxon>Micrococcales</taxon>
        <taxon>Brevibacteriaceae</taxon>
        <taxon>Brevibacterium</taxon>
    </lineage>
</organism>
<dbReference type="Proteomes" id="UP001501586">
    <property type="component" value="Unassembled WGS sequence"/>
</dbReference>
<reference evidence="11" key="1">
    <citation type="journal article" date="2019" name="Int. J. Syst. Evol. Microbiol.">
        <title>The Global Catalogue of Microorganisms (GCM) 10K type strain sequencing project: providing services to taxonomists for standard genome sequencing and annotation.</title>
        <authorList>
            <consortium name="The Broad Institute Genomics Platform"/>
            <consortium name="The Broad Institute Genome Sequencing Center for Infectious Disease"/>
            <person name="Wu L."/>
            <person name="Ma J."/>
        </authorList>
    </citation>
    <scope>NUCLEOTIDE SEQUENCE [LARGE SCALE GENOMIC DNA]</scope>
    <source>
        <strain evidence="11">JCM 17458</strain>
    </source>
</reference>
<evidence type="ECO:0000313" key="11">
    <source>
        <dbReference type="Proteomes" id="UP001501586"/>
    </source>
</evidence>
<feature type="binding site" evidence="6">
    <location>
        <position position="134"/>
    </location>
    <ligand>
        <name>a divalent metal cation</name>
        <dbReference type="ChEBI" id="CHEBI:60240"/>
        <label>1</label>
    </ligand>
</feature>
<comment type="function">
    <text evidence="1 6">Removes the N-terminal methionine from nascent proteins. The N-terminal methionine is often cleaved when the second residue in the primary sequence is small and uncharged (Met-Ala-, Cys, Gly, Pro, Ser, Thr, or Val). Requires deformylation of the N(alpha)-formylated initiator methionine before it can be hydrolyzed.</text>
</comment>
<keyword evidence="2 6" id="KW-0031">Aminopeptidase</keyword>
<dbReference type="CDD" id="cd01086">
    <property type="entry name" value="MetAP1"/>
    <property type="match status" value="1"/>
</dbReference>
<feature type="binding site" evidence="6">
    <location>
        <position position="273"/>
    </location>
    <ligand>
        <name>a divalent metal cation</name>
        <dbReference type="ChEBI" id="CHEBI:60240"/>
        <label>2</label>
        <note>catalytic</note>
    </ligand>
</feature>
<evidence type="ECO:0000256" key="5">
    <source>
        <dbReference type="ARBA" id="ARBA00022801"/>
    </source>
</evidence>
<dbReference type="PANTHER" id="PTHR43330">
    <property type="entry name" value="METHIONINE AMINOPEPTIDASE"/>
    <property type="match status" value="1"/>
</dbReference>
<feature type="binding site" evidence="6">
    <location>
        <position position="208"/>
    </location>
    <ligand>
        <name>a divalent metal cation</name>
        <dbReference type="ChEBI" id="CHEBI:60240"/>
        <label>2</label>
        <note>catalytic</note>
    </ligand>
</feature>
<keyword evidence="3 6" id="KW-0645">Protease</keyword>
<evidence type="ECO:0000256" key="4">
    <source>
        <dbReference type="ARBA" id="ARBA00022723"/>
    </source>
</evidence>
<dbReference type="InterPro" id="IPR036005">
    <property type="entry name" value="Creatinase/aminopeptidase-like"/>
</dbReference>
<dbReference type="GO" id="GO:0004177">
    <property type="term" value="F:aminopeptidase activity"/>
    <property type="evidence" value="ECO:0007669"/>
    <property type="project" value="UniProtKB-KW"/>
</dbReference>
<dbReference type="HAMAP" id="MF_01974">
    <property type="entry name" value="MetAP_1"/>
    <property type="match status" value="1"/>
</dbReference>
<gene>
    <name evidence="10" type="primary">map_1</name>
    <name evidence="6" type="synonym">map</name>
    <name evidence="10" type="ORF">GCM10022261_13670</name>
</gene>
<evidence type="ECO:0000259" key="9">
    <source>
        <dbReference type="Pfam" id="PF00557"/>
    </source>
</evidence>
<evidence type="ECO:0000256" key="3">
    <source>
        <dbReference type="ARBA" id="ARBA00022670"/>
    </source>
</evidence>
<sequence length="301" mass="32709">MTTHAPLGTLTKGTVSPLRDVPGSIPRPEYVGRAVPDEGRGGDMYTDEEIERIRAAGRIAANAMAEAGRAIAPGVTTDELDAIAHEYMCDHGAYPSSLGYRGFPKSICTSVNEVICHGIPDSTVLAEGDIVNLDITAYKDGMHGDTNYTFCVGEVDEESRLLVERTHEAMMRGIKAVGPGREINVIGRVIEKYAGRFGYGVVRDYTGHGVGREFHSGLIVPHYDSAPAHSQVMEPGMVFTIEPMLNLGTERWESWDDDWTVVTKDRRRSAQFEHTLAVTETGADILTLPDESTAIFNGPAA</sequence>
<dbReference type="InterPro" id="IPR002467">
    <property type="entry name" value="Pept_M24A_MAP1"/>
</dbReference>
<feature type="region of interest" description="Disordered" evidence="8">
    <location>
        <begin position="1"/>
        <end position="43"/>
    </location>
</feature>
<dbReference type="Pfam" id="PF00557">
    <property type="entry name" value="Peptidase_M24"/>
    <property type="match status" value="1"/>
</dbReference>